<dbReference type="AlphaFoldDB" id="A0A068SW49"/>
<feature type="transmembrane region" description="Helical" evidence="5">
    <location>
        <begin position="253"/>
        <end position="275"/>
    </location>
</feature>
<dbReference type="Proteomes" id="UP000028181">
    <property type="component" value="Chromosome I"/>
</dbReference>
<feature type="transmembrane region" description="Helical" evidence="5">
    <location>
        <begin position="118"/>
        <end position="135"/>
    </location>
</feature>
<evidence type="ECO:0000259" key="6">
    <source>
        <dbReference type="Pfam" id="PF13515"/>
    </source>
</evidence>
<dbReference type="GeneID" id="24257134"/>
<evidence type="ECO:0000256" key="5">
    <source>
        <dbReference type="SAM" id="Phobius"/>
    </source>
</evidence>
<evidence type="ECO:0000256" key="3">
    <source>
        <dbReference type="ARBA" id="ARBA00022989"/>
    </source>
</evidence>
<dbReference type="Pfam" id="PF13515">
    <property type="entry name" value="FUSC_2"/>
    <property type="match status" value="1"/>
</dbReference>
<feature type="transmembrane region" description="Helical" evidence="5">
    <location>
        <begin position="94"/>
        <end position="112"/>
    </location>
</feature>
<sequence>MEKTFNHVAEAFRWSTEKEVTAIEIVVSALAMAVPALLVAKGHHMGLGLVGGMAMSGTVAHGKLRVQAGSAGAAFATLAIAAGLACLAGRLGMAGQAAMLLLAAIAGIVGGFDRAMVAASMRFVFYLIMVGGIVATTRADPLLIFAVVMSGALFAAILHISMSAVVDRIRKPEEKPVEANRLPTARQKFNRLKRSLGEWAGWQYPIRLVLSLGAVLLAHALFPSHDVHWAALTLVLLVERRPERMPRKTTQRVIGVIFGVCCAGLLSFLALPAWADVLSIAVLGGCRPFLQARNYLAYSIVMTPLMMMAMGTADQVLTAATLWDRLYATIFAACLVLFVNRVAIFLWPETEAPVAA</sequence>
<dbReference type="KEGG" id="ngg:RG540_CH31510"/>
<proteinExistence type="predicted"/>
<dbReference type="EMBL" id="HG938353">
    <property type="protein sequence ID" value="CDN49315.1"/>
    <property type="molecule type" value="Genomic_DNA"/>
</dbReference>
<evidence type="ECO:0000256" key="1">
    <source>
        <dbReference type="ARBA" id="ARBA00004141"/>
    </source>
</evidence>
<dbReference type="GO" id="GO:0016020">
    <property type="term" value="C:membrane"/>
    <property type="evidence" value="ECO:0007669"/>
    <property type="project" value="UniProtKB-SubCell"/>
</dbReference>
<dbReference type="OrthoDB" id="7548252at2"/>
<accession>A0A068SW49</accession>
<comment type="subcellular location">
    <subcellularLocation>
        <location evidence="1">Membrane</location>
        <topology evidence="1">Multi-pass membrane protein</topology>
    </subcellularLocation>
</comment>
<protein>
    <recommendedName>
        <fullName evidence="6">Integral membrane bound transporter domain-containing protein</fullName>
    </recommendedName>
</protein>
<evidence type="ECO:0000256" key="4">
    <source>
        <dbReference type="ARBA" id="ARBA00023136"/>
    </source>
</evidence>
<keyword evidence="4 5" id="KW-0472">Membrane</keyword>
<evidence type="ECO:0000256" key="2">
    <source>
        <dbReference type="ARBA" id="ARBA00022692"/>
    </source>
</evidence>
<dbReference type="RefSeq" id="WP_038589636.1">
    <property type="nucleotide sequence ID" value="NZ_HG938353.1"/>
</dbReference>
<dbReference type="PATRIC" id="fig|1028800.3.peg.3198"/>
<gene>
    <name evidence="7" type="ORF">RG540_CH31510</name>
</gene>
<feature type="transmembrane region" description="Helical" evidence="5">
    <location>
        <begin position="326"/>
        <end position="347"/>
    </location>
</feature>
<dbReference type="eggNOG" id="ENOG5030RM7">
    <property type="taxonomic scope" value="Bacteria"/>
</dbReference>
<feature type="transmembrane region" description="Helical" evidence="5">
    <location>
        <begin position="295"/>
        <end position="314"/>
    </location>
</feature>
<evidence type="ECO:0000313" key="7">
    <source>
        <dbReference type="EMBL" id="CDN49315.1"/>
    </source>
</evidence>
<organism evidence="7 8">
    <name type="scientific">Neorhizobium galegae bv. orientalis str. HAMBI 540</name>
    <dbReference type="NCBI Taxonomy" id="1028800"/>
    <lineage>
        <taxon>Bacteria</taxon>
        <taxon>Pseudomonadati</taxon>
        <taxon>Pseudomonadota</taxon>
        <taxon>Alphaproteobacteria</taxon>
        <taxon>Hyphomicrobiales</taxon>
        <taxon>Rhizobiaceae</taxon>
        <taxon>Rhizobium/Agrobacterium group</taxon>
        <taxon>Neorhizobium</taxon>
    </lineage>
</organism>
<feature type="transmembrane region" description="Helical" evidence="5">
    <location>
        <begin position="142"/>
        <end position="166"/>
    </location>
</feature>
<dbReference type="HOGENOM" id="CLU_768714_0_0_5"/>
<dbReference type="InterPro" id="IPR049453">
    <property type="entry name" value="Memb_transporter_dom"/>
</dbReference>
<feature type="transmembrane region" description="Helical" evidence="5">
    <location>
        <begin position="20"/>
        <end position="39"/>
    </location>
</feature>
<feature type="domain" description="Integral membrane bound transporter" evidence="6">
    <location>
        <begin position="215"/>
        <end position="339"/>
    </location>
</feature>
<keyword evidence="3 5" id="KW-1133">Transmembrane helix</keyword>
<keyword evidence="2 5" id="KW-0812">Transmembrane</keyword>
<reference evidence="8" key="1">
    <citation type="journal article" date="2014" name="BMC Genomics">
        <title>Genome sequencing of two Neorhizobium galegae strains reveals a noeT gene responsible for the unusual acetylation of the nodulation factors.</title>
        <authorList>
            <person name="Osterman J."/>
            <person name="Marsh J."/>
            <person name="Laine P.K."/>
            <person name="Zeng Z."/>
            <person name="Alatalo E."/>
            <person name="Sullivan J.T."/>
            <person name="Young J.P."/>
            <person name="Thomas-Oates J."/>
            <person name="Paulin L."/>
            <person name="Lindstrom K."/>
        </authorList>
    </citation>
    <scope>NUCLEOTIDE SEQUENCE [LARGE SCALE GENOMIC DNA]</scope>
    <source>
        <strain evidence="8">HAMBI 540</strain>
    </source>
</reference>
<keyword evidence="8" id="KW-1185">Reference proteome</keyword>
<feature type="transmembrane region" description="Helical" evidence="5">
    <location>
        <begin position="46"/>
        <end position="62"/>
    </location>
</feature>
<evidence type="ECO:0000313" key="8">
    <source>
        <dbReference type="Proteomes" id="UP000028181"/>
    </source>
</evidence>
<feature type="transmembrane region" description="Helical" evidence="5">
    <location>
        <begin position="68"/>
        <end position="87"/>
    </location>
</feature>
<name>A0A068SW49_NEOGA</name>